<dbReference type="KEGG" id="cak:Caul_0461"/>
<gene>
    <name evidence="1" type="ordered locus">Caul_0461</name>
</gene>
<organism evidence="1">
    <name type="scientific">Caulobacter sp. (strain K31)</name>
    <dbReference type="NCBI Taxonomy" id="366602"/>
    <lineage>
        <taxon>Bacteria</taxon>
        <taxon>Pseudomonadati</taxon>
        <taxon>Pseudomonadota</taxon>
        <taxon>Alphaproteobacteria</taxon>
        <taxon>Caulobacterales</taxon>
        <taxon>Caulobacteraceae</taxon>
        <taxon>Caulobacter</taxon>
    </lineage>
</organism>
<dbReference type="EMBL" id="CP000927">
    <property type="protein sequence ID" value="ABZ69595.1"/>
    <property type="molecule type" value="Genomic_DNA"/>
</dbReference>
<reference evidence="1" key="1">
    <citation type="submission" date="2008-01" db="EMBL/GenBank/DDBJ databases">
        <title>Complete sequence of chromosome of Caulobacter sp. K31.</title>
        <authorList>
            <consortium name="US DOE Joint Genome Institute"/>
            <person name="Copeland A."/>
            <person name="Lucas S."/>
            <person name="Lapidus A."/>
            <person name="Barry K."/>
            <person name="Glavina del Rio T."/>
            <person name="Dalin E."/>
            <person name="Tice H."/>
            <person name="Pitluck S."/>
            <person name="Bruce D."/>
            <person name="Goodwin L."/>
            <person name="Thompson L.S."/>
            <person name="Brettin T."/>
            <person name="Detter J.C."/>
            <person name="Han C."/>
            <person name="Schmutz J."/>
            <person name="Larimer F."/>
            <person name="Land M."/>
            <person name="Hauser L."/>
            <person name="Kyrpides N."/>
            <person name="Kim E."/>
            <person name="Stephens C."/>
            <person name="Richardson P."/>
        </authorList>
    </citation>
    <scope>NUCLEOTIDE SEQUENCE [LARGE SCALE GENOMIC DNA]</scope>
    <source>
        <strain evidence="1">K31</strain>
    </source>
</reference>
<sequence length="261" mass="28624">MGEGKRRRQTLNARLASARGCVYCAAARPATTMDHMPPRAVFDSKRRPKGLEFPACEPCNAGTKTADQVVALMSRIYPDATTSEAKAEVQKYLNGVANNEPGLLREMFGSPEWRQSAELRVPQGAGMHALNCAGPLLNKNMDMFAAKFGFAMHYEATGRLIETDGGVAARWYPNAADLDGTFPRDVWGILGPPDTLRQGQFHVSDQFEYAWAVGEDGEIGIFLGIFRQAFAVLAMTSATPRAVFDTPPVEMRTWRPGELAH</sequence>
<dbReference type="eggNOG" id="COG1403">
    <property type="taxonomic scope" value="Bacteria"/>
</dbReference>
<dbReference type="STRING" id="366602.Caul_0461"/>
<evidence type="ECO:0000313" key="1">
    <source>
        <dbReference type="EMBL" id="ABZ69595.1"/>
    </source>
</evidence>
<accession>B0T6H8</accession>
<proteinExistence type="predicted"/>
<dbReference type="OrthoDB" id="7846512at2"/>
<protein>
    <recommendedName>
        <fullName evidence="2">HNH endonuclease</fullName>
    </recommendedName>
</protein>
<dbReference type="HOGENOM" id="CLU_1064324_0_0_5"/>
<evidence type="ECO:0008006" key="2">
    <source>
        <dbReference type="Google" id="ProtNLM"/>
    </source>
</evidence>
<name>B0T6H8_CAUSK</name>
<dbReference type="AlphaFoldDB" id="B0T6H8"/>